<accession>A0A4R2P524</accession>
<name>A0A4R2P524_9BACL</name>
<sequence length="135" mass="15876">MDTWYKTSEEVVPSIWLKGTEALFDLHNIVSRVIKESSKQVYNPSSDEVAFWRGKFLAFTHETYRAVMRDELYYALSNLDKIRLLVASGWYMEMEQHLDSSYGVWSKIEGKRSKLKQWQLNLLGSWDCGRNPMTL</sequence>
<keyword evidence="2" id="KW-1185">Reference proteome</keyword>
<evidence type="ECO:0000313" key="1">
    <source>
        <dbReference type="EMBL" id="TCP28875.1"/>
    </source>
</evidence>
<proteinExistence type="predicted"/>
<comment type="caution">
    <text evidence="1">The sequence shown here is derived from an EMBL/GenBank/DDBJ whole genome shotgun (WGS) entry which is preliminary data.</text>
</comment>
<dbReference type="Proteomes" id="UP000295416">
    <property type="component" value="Unassembled WGS sequence"/>
</dbReference>
<dbReference type="AlphaFoldDB" id="A0A4R2P524"/>
<protein>
    <submittedName>
        <fullName evidence="1">Uncharacterized protein</fullName>
    </submittedName>
</protein>
<organism evidence="1 2">
    <name type="scientific">Scopulibacillus darangshiensis</name>
    <dbReference type="NCBI Taxonomy" id="442528"/>
    <lineage>
        <taxon>Bacteria</taxon>
        <taxon>Bacillati</taxon>
        <taxon>Bacillota</taxon>
        <taxon>Bacilli</taxon>
        <taxon>Bacillales</taxon>
        <taxon>Sporolactobacillaceae</taxon>
        <taxon>Scopulibacillus</taxon>
    </lineage>
</organism>
<dbReference type="RefSeq" id="WP_243647033.1">
    <property type="nucleotide sequence ID" value="NZ_SLXK01000015.1"/>
</dbReference>
<evidence type="ECO:0000313" key="2">
    <source>
        <dbReference type="Proteomes" id="UP000295416"/>
    </source>
</evidence>
<gene>
    <name evidence="1" type="ORF">EV207_115112</name>
</gene>
<reference evidence="1 2" key="1">
    <citation type="submission" date="2019-03" db="EMBL/GenBank/DDBJ databases">
        <title>Genomic Encyclopedia of Type Strains, Phase IV (KMG-IV): sequencing the most valuable type-strain genomes for metagenomic binning, comparative biology and taxonomic classification.</title>
        <authorList>
            <person name="Goeker M."/>
        </authorList>
    </citation>
    <scope>NUCLEOTIDE SEQUENCE [LARGE SCALE GENOMIC DNA]</scope>
    <source>
        <strain evidence="1 2">DSM 19377</strain>
    </source>
</reference>
<dbReference type="EMBL" id="SLXK01000015">
    <property type="protein sequence ID" value="TCP28875.1"/>
    <property type="molecule type" value="Genomic_DNA"/>
</dbReference>